<dbReference type="Pfam" id="PF12564">
    <property type="entry name" value="TypeIII_RM_meth"/>
    <property type="match status" value="1"/>
</dbReference>
<accession>A0ABU9FG20</accession>
<proteinExistence type="predicted"/>
<feature type="domain" description="Type III restriction/modification enzyme methylation subunit" evidence="1">
    <location>
        <begin position="9"/>
        <end position="64"/>
    </location>
</feature>
<name>A0ABU9FG20_LACJE</name>
<reference evidence="2 3" key="1">
    <citation type="submission" date="2024-04" db="EMBL/GenBank/DDBJ databases">
        <title>Three lactobacilli isolated from voided urine samples from females with type 2 diabetes.</title>
        <authorList>
            <person name="Kula A."/>
            <person name="Stegman N."/>
            <person name="Putonti C."/>
        </authorList>
    </citation>
    <scope>NUCLEOTIDE SEQUENCE [LARGE SCALE GENOMIC DNA]</scope>
    <source>
        <strain evidence="2 3">1855</strain>
    </source>
</reference>
<comment type="caution">
    <text evidence="2">The sequence shown here is derived from an EMBL/GenBank/DDBJ whole genome shotgun (WGS) entry which is preliminary data.</text>
</comment>
<dbReference type="EMBL" id="JBBVUL010000002">
    <property type="protein sequence ID" value="MEL0564527.1"/>
    <property type="molecule type" value="Genomic_DNA"/>
</dbReference>
<gene>
    <name evidence="2" type="ORF">AAC431_01125</name>
</gene>
<sequence length="148" mass="17138">MINDLDRYDKDLMTALLNDELIHKNFTTKIADIEIFEVNKFIDMLRYKEYWANSFTKFNNKIGLAVGDKYIDDSSDVVLNFPYKDCVLKAGMTKEDVEDSDDANELFLNETIAKSEIDELLEPKILVNALKYDEDGSKKLKILLIKII</sequence>
<evidence type="ECO:0000313" key="3">
    <source>
        <dbReference type="Proteomes" id="UP001385848"/>
    </source>
</evidence>
<dbReference type="Proteomes" id="UP001385848">
    <property type="component" value="Unassembled WGS sequence"/>
</dbReference>
<protein>
    <submittedName>
        <fullName evidence="2">Site-specific DNA-methyltransferase</fullName>
    </submittedName>
</protein>
<organism evidence="2 3">
    <name type="scientific">Lactobacillus jensenii</name>
    <dbReference type="NCBI Taxonomy" id="109790"/>
    <lineage>
        <taxon>Bacteria</taxon>
        <taxon>Bacillati</taxon>
        <taxon>Bacillota</taxon>
        <taxon>Bacilli</taxon>
        <taxon>Lactobacillales</taxon>
        <taxon>Lactobacillaceae</taxon>
        <taxon>Lactobacillus</taxon>
    </lineage>
</organism>
<dbReference type="GeneID" id="31743266"/>
<evidence type="ECO:0000259" key="1">
    <source>
        <dbReference type="Pfam" id="PF12564"/>
    </source>
</evidence>
<dbReference type="RefSeq" id="WP_006588626.1">
    <property type="nucleotide sequence ID" value="NZ_CATOUZ010000002.1"/>
</dbReference>
<evidence type="ECO:0000313" key="2">
    <source>
        <dbReference type="EMBL" id="MEL0564527.1"/>
    </source>
</evidence>
<keyword evidence="3" id="KW-1185">Reference proteome</keyword>
<dbReference type="InterPro" id="IPR022221">
    <property type="entry name" value="TypeIII_RM_meth"/>
</dbReference>